<evidence type="ECO:0000313" key="2">
    <source>
        <dbReference type="Proteomes" id="UP000664203"/>
    </source>
</evidence>
<dbReference type="OrthoDB" id="62952at2759"/>
<organism evidence="1 2">
    <name type="scientific">Alectoria fallacina</name>
    <dbReference type="NCBI Taxonomy" id="1903189"/>
    <lineage>
        <taxon>Eukaryota</taxon>
        <taxon>Fungi</taxon>
        <taxon>Dikarya</taxon>
        <taxon>Ascomycota</taxon>
        <taxon>Pezizomycotina</taxon>
        <taxon>Lecanoromycetes</taxon>
        <taxon>OSLEUM clade</taxon>
        <taxon>Lecanoromycetidae</taxon>
        <taxon>Lecanorales</taxon>
        <taxon>Lecanorineae</taxon>
        <taxon>Parmeliaceae</taxon>
        <taxon>Alectoria</taxon>
    </lineage>
</organism>
<name>A0A8H3F533_9LECA</name>
<comment type="caution">
    <text evidence="1">The sequence shown here is derived from an EMBL/GenBank/DDBJ whole genome shotgun (WGS) entry which is preliminary data.</text>
</comment>
<evidence type="ECO:0000313" key="1">
    <source>
        <dbReference type="EMBL" id="CAF9918316.1"/>
    </source>
</evidence>
<gene>
    <name evidence="1" type="ORF">ALECFALPRED_000643</name>
</gene>
<keyword evidence="2" id="KW-1185">Reference proteome</keyword>
<dbReference type="Proteomes" id="UP000664203">
    <property type="component" value="Unassembled WGS sequence"/>
</dbReference>
<reference evidence="1" key="1">
    <citation type="submission" date="2021-03" db="EMBL/GenBank/DDBJ databases">
        <authorList>
            <person name="Tagirdzhanova G."/>
        </authorList>
    </citation>
    <scope>NUCLEOTIDE SEQUENCE</scope>
</reference>
<proteinExistence type="predicted"/>
<accession>A0A8H3F533</accession>
<sequence length="254" mass="29086">MASMVSNLTRLGDPKHGGALFTLSLEIRDEIYRLLVKRYYLIYGPLELLDKGNNRSSFRDRELGIDKPDLTILRISQAISHEAQEVHYSESIFRYDYHFAVAEALKPPTQGVNQICEAAIDDFMGAQILRDSLLIRFRASKPEMITSLSRNILPKLRAFNGFRTLFVGIWPHRIAKQFSENMGSNGQITTEFEQVRQSIKDAMEPTLGPALNQIKNFTDYLEFRPRQHVPAILRAQAQKLMLDAEKMMLGAKRL</sequence>
<dbReference type="EMBL" id="CAJPDR010000110">
    <property type="protein sequence ID" value="CAF9918316.1"/>
    <property type="molecule type" value="Genomic_DNA"/>
</dbReference>
<protein>
    <submittedName>
        <fullName evidence="1">Uncharacterized protein</fullName>
    </submittedName>
</protein>
<dbReference type="AlphaFoldDB" id="A0A8H3F533"/>